<evidence type="ECO:0000256" key="4">
    <source>
        <dbReference type="ARBA" id="ARBA00022692"/>
    </source>
</evidence>
<gene>
    <name evidence="8" type="ORF">F6J89_15925</name>
</gene>
<comment type="subcellular location">
    <subcellularLocation>
        <location evidence="1">Cell membrane</location>
        <topology evidence="1">Multi-pass membrane protein</topology>
    </subcellularLocation>
</comment>
<reference evidence="8" key="1">
    <citation type="submission" date="2019-11" db="EMBL/GenBank/DDBJ databases">
        <title>Genomic insights into an expanded diversity of filamentous marine cyanobacteria reveals the extraordinary biosynthetic potential of Moorea and Okeania.</title>
        <authorList>
            <person name="Ferreira Leao T."/>
            <person name="Wang M."/>
            <person name="Moss N."/>
            <person name="Da Silva R."/>
            <person name="Sanders J."/>
            <person name="Nurk S."/>
            <person name="Gurevich A."/>
            <person name="Humphrey G."/>
            <person name="Reher R."/>
            <person name="Zhu Q."/>
            <person name="Belda-Ferre P."/>
            <person name="Glukhov E."/>
            <person name="Rex R."/>
            <person name="Dorrestein P.C."/>
            <person name="Knight R."/>
            <person name="Pevzner P."/>
            <person name="Gerwick W.H."/>
            <person name="Gerwick L."/>
        </authorList>
    </citation>
    <scope>NUCLEOTIDE SEQUENCE</scope>
    <source>
        <strain evidence="8">SIO1C4</strain>
    </source>
</reference>
<dbReference type="InterPro" id="IPR052518">
    <property type="entry name" value="CHR_Transporter"/>
</dbReference>
<dbReference type="InterPro" id="IPR003370">
    <property type="entry name" value="Chromate_transpt"/>
</dbReference>
<dbReference type="PANTHER" id="PTHR43663:SF1">
    <property type="entry name" value="CHROMATE TRANSPORTER"/>
    <property type="match status" value="1"/>
</dbReference>
<evidence type="ECO:0000313" key="8">
    <source>
        <dbReference type="EMBL" id="NER29076.1"/>
    </source>
</evidence>
<dbReference type="GO" id="GO:0005886">
    <property type="term" value="C:plasma membrane"/>
    <property type="evidence" value="ECO:0007669"/>
    <property type="project" value="UniProtKB-SubCell"/>
</dbReference>
<evidence type="ECO:0000256" key="5">
    <source>
        <dbReference type="ARBA" id="ARBA00022989"/>
    </source>
</evidence>
<keyword evidence="4 7" id="KW-0812">Transmembrane</keyword>
<dbReference type="AlphaFoldDB" id="A0A6B3N5Q2"/>
<dbReference type="GO" id="GO:0015109">
    <property type="term" value="F:chromate transmembrane transporter activity"/>
    <property type="evidence" value="ECO:0007669"/>
    <property type="project" value="InterPro"/>
</dbReference>
<evidence type="ECO:0000256" key="7">
    <source>
        <dbReference type="SAM" id="Phobius"/>
    </source>
</evidence>
<evidence type="ECO:0000256" key="6">
    <source>
        <dbReference type="ARBA" id="ARBA00023136"/>
    </source>
</evidence>
<name>A0A6B3N5Q2_9CYAN</name>
<dbReference type="PANTHER" id="PTHR43663">
    <property type="entry name" value="CHROMATE TRANSPORT PROTEIN-RELATED"/>
    <property type="match status" value="1"/>
</dbReference>
<keyword evidence="3" id="KW-1003">Cell membrane</keyword>
<comment type="caution">
    <text evidence="8">The sequence shown here is derived from an EMBL/GenBank/DDBJ whole genome shotgun (WGS) entry which is preliminary data.</text>
</comment>
<organism evidence="8">
    <name type="scientific">Symploca sp. SIO1C4</name>
    <dbReference type="NCBI Taxonomy" id="2607765"/>
    <lineage>
        <taxon>Bacteria</taxon>
        <taxon>Bacillati</taxon>
        <taxon>Cyanobacteriota</taxon>
        <taxon>Cyanophyceae</taxon>
        <taxon>Coleofasciculales</taxon>
        <taxon>Coleofasciculaceae</taxon>
        <taxon>Symploca</taxon>
    </lineage>
</organism>
<keyword evidence="5 7" id="KW-1133">Transmembrane helix</keyword>
<evidence type="ECO:0000256" key="1">
    <source>
        <dbReference type="ARBA" id="ARBA00004651"/>
    </source>
</evidence>
<dbReference type="Pfam" id="PF02417">
    <property type="entry name" value="Chromate_transp"/>
    <property type="match status" value="1"/>
</dbReference>
<protein>
    <submittedName>
        <fullName evidence="8">Chromate transporter</fullName>
    </submittedName>
</protein>
<keyword evidence="6 7" id="KW-0472">Membrane</keyword>
<accession>A0A6B3N5Q2</accession>
<comment type="similarity">
    <text evidence="2">Belongs to the chromate ion transporter (CHR) (TC 2.A.51) family.</text>
</comment>
<feature type="transmembrane region" description="Helical" evidence="7">
    <location>
        <begin position="137"/>
        <end position="155"/>
    </location>
</feature>
<sequence length="174" mass="18479">MEILFKLFFTFAYLDIISFGGAASMIPEMERQVVIVNGWMTHQEFFQAVALGFLVPGPNMLYVLHIGNHVAGWQGALAAGFGMFGPTCLLLAGVASLAGKAHPPAWIKQFHAACSPVTIGLMASAAWSLGQNLVGDIFYLIVCLLVAVLNARGLLSPAKSVILAVALGLLHTLI</sequence>
<feature type="transmembrane region" description="Helical" evidence="7">
    <location>
        <begin position="76"/>
        <end position="98"/>
    </location>
</feature>
<feature type="transmembrane region" description="Helical" evidence="7">
    <location>
        <begin position="7"/>
        <end position="26"/>
    </location>
</feature>
<dbReference type="EMBL" id="JAAHFQ010000305">
    <property type="protein sequence ID" value="NER29076.1"/>
    <property type="molecule type" value="Genomic_DNA"/>
</dbReference>
<feature type="transmembrane region" description="Helical" evidence="7">
    <location>
        <begin position="46"/>
        <end position="64"/>
    </location>
</feature>
<evidence type="ECO:0000256" key="2">
    <source>
        <dbReference type="ARBA" id="ARBA00005262"/>
    </source>
</evidence>
<evidence type="ECO:0000256" key="3">
    <source>
        <dbReference type="ARBA" id="ARBA00022475"/>
    </source>
</evidence>
<proteinExistence type="inferred from homology"/>